<keyword evidence="1" id="KW-0472">Membrane</keyword>
<dbReference type="VEuPathDB" id="AmoebaDB:EHI5A_123900"/>
<evidence type="ECO:0000313" key="3">
    <source>
        <dbReference type="Proteomes" id="UP000011755"/>
    </source>
</evidence>
<name>M2RZ85_ENTHI</name>
<evidence type="ECO:0000256" key="1">
    <source>
        <dbReference type="SAM" id="Phobius"/>
    </source>
</evidence>
<dbReference type="Proteomes" id="UP000011755">
    <property type="component" value="Unassembled WGS sequence"/>
</dbReference>
<proteinExistence type="predicted"/>
<protein>
    <submittedName>
        <fullName evidence="2">Uncharacterized protein</fullName>
    </submittedName>
</protein>
<dbReference type="OrthoDB" id="10325668at2759"/>
<dbReference type="EMBL" id="KB445204">
    <property type="protein sequence ID" value="EMD43827.1"/>
    <property type="molecule type" value="Genomic_DNA"/>
</dbReference>
<feature type="transmembrane region" description="Helical" evidence="1">
    <location>
        <begin position="306"/>
        <end position="327"/>
    </location>
</feature>
<accession>M2RZ85</accession>
<keyword evidence="1" id="KW-0812">Transmembrane</keyword>
<sequence>MSKIRKVTREELLQECDVIRHSLRASDLSNATNILSGLITQIDLLPTDLSHVLERGLRGVLDFFITQQMRNTTLTKDNNIRFVIDSLLTFYSKHICLTIQSIKVKNSLKSLVFSLKQVFLILRHPPQDTLKKYANYSKTVISIWNSIVIAFSTPSDACDESLLEILGDCLDEFYRLSLFTKGIDEMMINISFSQISAKSGTERKAKTKFFITISRFGNLQFTNALSLALNSMETLISRDKELLEAFTKDYCSALDLIVSNPFKYQCIFQLEANVLKSFDFEGVLRFFSEMNIVTHSKEIYVQHNYFILYFTVIWIGIHVKSIISVIVDAVDCFNSYIPTLLKSGVEQESTLLLLSELIILFNSNNKEKRNERLYSASKTIISIISLLLSTKFDYFEILLTRKKEEIITFVNILEFMIDDSKIKDKTEQINFFSTLLTAIFNQPRDKHKYYFDILNIKPKEIFNKFISFTNGNEANIKAAYLALAKGINILIDADIKQHADMLWKLVDTFFTFPVTYPFSVTCAYLRSLQQLKLNKLFRAEKQYVIPQTRSGIHTIIWETIRYFLRSSNEAIGETASEVGGKVGVFPLQIIHDPIYLVNELRCVLYGISYLTVFSLRYVLPRQKNPLTGKKNLIKYAIDSSMSIIQFHNSVLCGNAVNTKVKSLTNSIKIITYSALESHASNKDIYKYSLEFVLKLLHCSLNVFHPQIILQSNQFNTKSSDNLLLFKLGEEMAEMYSMASHTATHPTETLVDELLFCLAVLIRRTGKDIVLNYLYDISSYIKLYHIDHLLACVAILDELTALSCGGVIVGDDEDMINSALFKNVSKEIITSTNQSQSSTTPSQIKQYTIKESIDQIQINDQIQESKLSNGSNNKNTLNERINDNLLPINDYNLFINEEGENKEEKKRKQSINAYSNNVHLKRTTESLKFHNDINKLRKEKYRHKGYSLTDLQCITNQWVPQSCQDQAIWMETNILTNLVIGDIINGFSLEYDERCVIMDFAMKYCKTGFVIGPPDFTFSKKTNVFQHSVEESLFISYNNLYGKLFHQYKRDANQVDNFKSLYQQMIPSHYVIPSVTSINFEDTESLKRFIIYIRKVKNYQTNFHSLTAIEIAVSAKILYKIITTMRGVKTFDQYQIDDLFDIFEPRKDEGLVSIHTFYDTIAAREKDNEKIQHDATIMSLLLQGFYESMKLLNKMGSAKDPISRGIFRIHQDLLWGSVVNHDLFYLNDSGSIRIIINSLLNEALREISLFPINERPDEYKRIVRLSGTFVDKYTHPALKYYSEKFRFQNQVDGFDSQNDELIYQINNVNNINNSFDSQKKIQFCHTKQGIIGVKYGVVSTIQEAVKEYTETCEAERSEMLRELLIKEMKGHRFDATIIDFDSLTINSIDLIIQYLKYGQVSEMIFYDNLSKIPLYYRSFRLYEAIIHHFTKYSLSFQLLKNFIPDINISEKHRKESSSALDDFCEMFDIIYLNDKRPLVSQQMTSILNTPLTHQNSQYIYNSYFIGHAPFTRNNKYTTSEGISQEKLFTPLYAQMSIQQYSTMIVPLMENILHEFFLRRLGEAQAKYETMLPLFKDGEYIENIQQILHSSFWNYKATPVSSDLEGLQAIQCINSYCKISIRFIEEVLKLILNSLDPKVPNPQLLSVLVSLLVNCKTSHHRHKHYFMTYTMEMNELLLCSPFLRTTQSYLSQIVSLPINSSVYRRLREFFQDRTVIINYLEIPQFYQIISLLNFHMSPSMFSHIVNDFELKKNISRRCLVDYFLYSTMIYNDSIEVKQLKEDYPICYCCMTNALLFNPQGVFDLVRRNFQRSETYISMLFEHYFNVNDYPDFIQKLLQLDLSTSNLPYPTLTIISFIVMLLRHSALSEDAYLIIEKILHNKSMLTTYIEQSNVLIEKFNEIPEDFIAQMITTDMKILFDLVCHPHSL</sequence>
<organism evidence="2 3">
    <name type="scientific">Entamoeba histolytica KU27</name>
    <dbReference type="NCBI Taxonomy" id="885311"/>
    <lineage>
        <taxon>Eukaryota</taxon>
        <taxon>Amoebozoa</taxon>
        <taxon>Evosea</taxon>
        <taxon>Archamoebae</taxon>
        <taxon>Mastigamoebida</taxon>
        <taxon>Entamoebidae</taxon>
        <taxon>Entamoeba</taxon>
    </lineage>
</organism>
<evidence type="ECO:0000313" key="2">
    <source>
        <dbReference type="EMBL" id="EMD43827.1"/>
    </source>
</evidence>
<reference evidence="2 3" key="1">
    <citation type="submission" date="2013-02" db="EMBL/GenBank/DDBJ databases">
        <authorList>
            <person name="Hannick L."/>
            <person name="Zafar N."/>
            <person name="Lorenzi H."/>
            <person name="Ali I.A."/>
            <person name="Petri W.P."/>
            <person name="Caler E."/>
        </authorList>
    </citation>
    <scope>NUCLEOTIDE SEQUENCE [LARGE SCALE GENOMIC DNA]</scope>
    <source>
        <strain evidence="2 3">KU27</strain>
    </source>
</reference>
<keyword evidence="1" id="KW-1133">Transmembrane helix</keyword>
<gene>
    <name evidence="2" type="ORF">EHI5A_123900</name>
</gene>